<dbReference type="Gene3D" id="3.30.70.1620">
    <property type="match status" value="1"/>
</dbReference>
<protein>
    <recommendedName>
        <fullName evidence="7">Structural maintenance of chromosomes protein</fullName>
    </recommendedName>
</protein>
<keyword evidence="6" id="KW-0131">Cell cycle</keyword>
<dbReference type="GO" id="GO:0016491">
    <property type="term" value="F:oxidoreductase activity"/>
    <property type="evidence" value="ECO:0007669"/>
    <property type="project" value="UniProtKB-KW"/>
</dbReference>
<dbReference type="GO" id="GO:0005524">
    <property type="term" value="F:ATP binding"/>
    <property type="evidence" value="ECO:0007669"/>
    <property type="project" value="InterPro"/>
</dbReference>
<dbReference type="KEGG" id="beq:BEWA_031660"/>
<dbReference type="EMBL" id="CP001669">
    <property type="protein sequence ID" value="AFZ80313.1"/>
    <property type="molecule type" value="Genomic_DNA"/>
</dbReference>
<evidence type="ECO:0000256" key="2">
    <source>
        <dbReference type="ARBA" id="ARBA00022618"/>
    </source>
</evidence>
<dbReference type="STRING" id="1537102.L0AYI2"/>
<feature type="coiled-coil region" evidence="8">
    <location>
        <begin position="744"/>
        <end position="771"/>
    </location>
</feature>
<dbReference type="InterPro" id="IPR036277">
    <property type="entry name" value="SMC_hinge_sf"/>
</dbReference>
<keyword evidence="4 8" id="KW-0175">Coiled coil</keyword>
<gene>
    <name evidence="10" type="ORF">BEWA_031660</name>
</gene>
<keyword evidence="10" id="KW-0560">Oxidoreductase</keyword>
<dbReference type="Gene3D" id="3.40.50.300">
    <property type="entry name" value="P-loop containing nucleotide triphosphate hydrolases"/>
    <property type="match status" value="2"/>
</dbReference>
<keyword evidence="3" id="KW-0498">Mitosis</keyword>
<accession>L0AYI2</accession>
<dbReference type="SUPFAM" id="SSF52540">
    <property type="entry name" value="P-loop containing nucleoside triphosphate hydrolases"/>
    <property type="match status" value="1"/>
</dbReference>
<dbReference type="Proteomes" id="UP000031512">
    <property type="component" value="Chromosome 1"/>
</dbReference>
<comment type="similarity">
    <text evidence="7">Belongs to the SMC family.</text>
</comment>
<evidence type="ECO:0000256" key="8">
    <source>
        <dbReference type="SAM" id="Coils"/>
    </source>
</evidence>
<dbReference type="GO" id="GO:0007062">
    <property type="term" value="P:sister chromatid cohesion"/>
    <property type="evidence" value="ECO:0007669"/>
    <property type="project" value="TreeGrafter"/>
</dbReference>
<dbReference type="PANTHER" id="PTHR18937:SF12">
    <property type="entry name" value="STRUCTURAL MAINTENANCE OF CHROMOSOMES PROTEIN"/>
    <property type="match status" value="1"/>
</dbReference>
<dbReference type="GO" id="GO:0008278">
    <property type="term" value="C:cohesin complex"/>
    <property type="evidence" value="ECO:0007669"/>
    <property type="project" value="TreeGrafter"/>
</dbReference>
<feature type="domain" description="SMC hinge" evidence="9">
    <location>
        <begin position="564"/>
        <end position="699"/>
    </location>
</feature>
<organism evidence="10 11">
    <name type="scientific">Theileria equi strain WA</name>
    <dbReference type="NCBI Taxonomy" id="1537102"/>
    <lineage>
        <taxon>Eukaryota</taxon>
        <taxon>Sar</taxon>
        <taxon>Alveolata</taxon>
        <taxon>Apicomplexa</taxon>
        <taxon>Aconoidasida</taxon>
        <taxon>Piroplasmida</taxon>
        <taxon>Theileriidae</taxon>
        <taxon>Theileria</taxon>
    </lineage>
</organism>
<dbReference type="GO" id="GO:0003677">
    <property type="term" value="F:DNA binding"/>
    <property type="evidence" value="ECO:0007669"/>
    <property type="project" value="TreeGrafter"/>
</dbReference>
<keyword evidence="11" id="KW-1185">Reference proteome</keyword>
<dbReference type="GO" id="GO:0051301">
    <property type="term" value="P:cell division"/>
    <property type="evidence" value="ECO:0007669"/>
    <property type="project" value="UniProtKB-KW"/>
</dbReference>
<dbReference type="Pfam" id="PF06470">
    <property type="entry name" value="SMC_hinge"/>
    <property type="match status" value="1"/>
</dbReference>
<proteinExistence type="inferred from homology"/>
<evidence type="ECO:0000259" key="9">
    <source>
        <dbReference type="SMART" id="SM00968"/>
    </source>
</evidence>
<dbReference type="eggNOG" id="KOG0018">
    <property type="taxonomic scope" value="Eukaryota"/>
</dbReference>
<dbReference type="InterPro" id="IPR024704">
    <property type="entry name" value="SMC"/>
</dbReference>
<dbReference type="OrthoDB" id="5575062at2759"/>
<evidence type="ECO:0000256" key="3">
    <source>
        <dbReference type="ARBA" id="ARBA00022776"/>
    </source>
</evidence>
<dbReference type="SUPFAM" id="SSF75553">
    <property type="entry name" value="Smc hinge domain"/>
    <property type="match status" value="1"/>
</dbReference>
<dbReference type="PIRSF" id="PIRSF005719">
    <property type="entry name" value="SMC"/>
    <property type="match status" value="1"/>
</dbReference>
<dbReference type="Pfam" id="PF02463">
    <property type="entry name" value="SMC_N"/>
    <property type="match status" value="1"/>
</dbReference>
<feature type="coiled-coil region" evidence="8">
    <location>
        <begin position="923"/>
        <end position="964"/>
    </location>
</feature>
<dbReference type="VEuPathDB" id="PiroplasmaDB:BEWA_031660"/>
<name>L0AYI2_THEEQ</name>
<evidence type="ECO:0000313" key="10">
    <source>
        <dbReference type="EMBL" id="AFZ80313.1"/>
    </source>
</evidence>
<feature type="coiled-coil region" evidence="8">
    <location>
        <begin position="452"/>
        <end position="486"/>
    </location>
</feature>
<evidence type="ECO:0000256" key="1">
    <source>
        <dbReference type="ARBA" id="ARBA00004123"/>
    </source>
</evidence>
<dbReference type="GO" id="GO:0016887">
    <property type="term" value="F:ATP hydrolysis activity"/>
    <property type="evidence" value="ECO:0007669"/>
    <property type="project" value="InterPro"/>
</dbReference>
<evidence type="ECO:0000256" key="6">
    <source>
        <dbReference type="ARBA" id="ARBA00023306"/>
    </source>
</evidence>
<comment type="subcellular location">
    <subcellularLocation>
        <location evidence="1 7">Nucleus</location>
    </subcellularLocation>
</comment>
<dbReference type="GO" id="GO:0005634">
    <property type="term" value="C:nucleus"/>
    <property type="evidence" value="ECO:0007669"/>
    <property type="project" value="UniProtKB-SubCell"/>
</dbReference>
<dbReference type="GeneID" id="15806741"/>
<dbReference type="InterPro" id="IPR027417">
    <property type="entry name" value="P-loop_NTPase"/>
</dbReference>
<evidence type="ECO:0000256" key="4">
    <source>
        <dbReference type="ARBA" id="ARBA00023054"/>
    </source>
</evidence>
<evidence type="ECO:0000256" key="5">
    <source>
        <dbReference type="ARBA" id="ARBA00023242"/>
    </source>
</evidence>
<keyword evidence="5 7" id="KW-0539">Nucleus</keyword>
<dbReference type="RefSeq" id="XP_004829979.1">
    <property type="nucleotide sequence ID" value="XM_004829922.1"/>
</dbReference>
<keyword evidence="2" id="KW-0132">Cell division</keyword>
<dbReference type="InterPro" id="IPR003395">
    <property type="entry name" value="RecF/RecN/SMC_N"/>
</dbReference>
<evidence type="ECO:0000313" key="11">
    <source>
        <dbReference type="Proteomes" id="UP000031512"/>
    </source>
</evidence>
<dbReference type="SMART" id="SM00968">
    <property type="entry name" value="SMC_hinge"/>
    <property type="match status" value="1"/>
</dbReference>
<dbReference type="Gene3D" id="1.20.1060.20">
    <property type="match status" value="1"/>
</dbReference>
<dbReference type="InterPro" id="IPR010935">
    <property type="entry name" value="SMC_hinge"/>
</dbReference>
<feature type="coiled-coil region" evidence="8">
    <location>
        <begin position="363"/>
        <end position="411"/>
    </location>
</feature>
<sequence length="1296" mass="148032">MDSHQVLSLDGLNYSQDNITEPVDTESSTFRLDDGYGTEDDATSRSLTNLVHPLLRKGAIRSLELCNFKSYCGTVVIEPFSHFTAIIGPNGSGKSNLMDAISFVLCIKATTLRGINVKDLIYSGPSPDETPTERCAHVSLTLESDTGPAVFKRMISSKGSITYVYNNNVITFKGYTEALREYRINSLGATGLIFQGAVNDILSQGPSELTRLFENISGSSLYEKPYNYIKEKLEIGRTEYKDYVSRKKQLQSEIRQYKSVVGSSKNHAEQWEEYKKVESLYYASKYFLLQNQFEHTCGHHNELVRNYDEFIAKRSSIDSKKRELENERASLYYTQAKLNRIFQQKEIMLNQSRENLQRFFTERSSLTQEIQQNEDIKAQVEKELEMLLGEYRETESLSKQVEAEIEAHSLEVQNSKVLLTPSQLSEFNESLKEFHKNTASIKIKMNIIKSNMEEKQSKYQQNVNRLASLNQKITQVQELSKRHEDVSQGLQDKLRGYKDSMELLATTVGKLSMDATKLSDAKNALEKQKVLLDEKIKSLGALKSEYRNIFRRMQTSKALSEKFQTVHGEVISLFQINNACYRKGIMAALGPRLHTIIVQDYDTVSLCIDFLKTEKSDRCDFLPLESLNYARQDESESWKRTDKSESRRQISEMLKRFSKLNYVFAIHCIDFSAEYKPLFEYLLGDVIIVSNLDEAEKVATLKLRPGRSESSRADNPTVVTQMGQVIARDKTIIIGQVTLKNSELEMKIAEYSKHTNKLKDIEAELSTITKRDTEIQESISISKNRIEKYKRMIELTKLKSDFSEKQKEAYKTQIDTLSAEVSSLNNETKTLKKAIDTFSRDLETENKTLQVLQQTHFSEMNAKFGVEDVYRTFSENSESLEKLNAAIANKKAIQKRCMVDLEDLKRKIQYIKDVKIPSIETNIGESRRKLDMLNSENQKTSDELEVLKADVEAAKLDLENSIKAIEECNLNIKNSGKDIDSGILSSKEAYEKEICLAESKMSQLRLQANDLVDECKIKNTRLNFVQCELPMHVTEKYEFPVLANASDFDKLPRTEKAMSNYVTQLEQELKDLKRTLSHSASFSDAESKLEQTTKELEKLEQDMEQSRAQILKLEKDFEKIKKERSALFLQCFNSVKNYVGPIYNKLSSTDEACTNGGQAFLSLDDDRCSGEIEPFMYNIRYNTIPPMKKYLDISLQSGGEKALSSIALLLALHNYRESPFIVLDEIDANIDSVKLKSLTNFLTSSNFQVIIITLKDKLFSSAQSLVGVYRQQPYSISKCVVLNLDDYQDETPGIAN</sequence>
<evidence type="ECO:0000256" key="7">
    <source>
        <dbReference type="PIRNR" id="PIRNR005719"/>
    </source>
</evidence>
<feature type="coiled-coil region" evidence="8">
    <location>
        <begin position="807"/>
        <end position="834"/>
    </location>
</feature>
<dbReference type="PANTHER" id="PTHR18937">
    <property type="entry name" value="STRUCTURAL MAINTENANCE OF CHROMOSOMES SMC FAMILY MEMBER"/>
    <property type="match status" value="1"/>
</dbReference>
<feature type="coiled-coil region" evidence="8">
    <location>
        <begin position="1055"/>
        <end position="1123"/>
    </location>
</feature>
<reference evidence="10 11" key="1">
    <citation type="journal article" date="2012" name="BMC Genomics">
        <title>Comparative genomic analysis and phylogenetic position of Theileria equi.</title>
        <authorList>
            <person name="Kappmeyer L.S."/>
            <person name="Thiagarajan M."/>
            <person name="Herndon D.R."/>
            <person name="Ramsay J.D."/>
            <person name="Caler E."/>
            <person name="Djikeng A."/>
            <person name="Gillespie J.J."/>
            <person name="Lau A.O."/>
            <person name="Roalson E.H."/>
            <person name="Silva J.C."/>
            <person name="Silva M.G."/>
            <person name="Suarez C.E."/>
            <person name="Ueti M.W."/>
            <person name="Nene V.M."/>
            <person name="Mealey R.H."/>
            <person name="Knowles D.P."/>
            <person name="Brayton K.A."/>
        </authorList>
    </citation>
    <scope>NUCLEOTIDE SEQUENCE [LARGE SCALE GENOMIC DNA]</scope>
    <source>
        <strain evidence="10 11">WA</strain>
    </source>
</reference>